<accession>A0A9Q8Q1K1</accession>
<keyword evidence="4" id="KW-0489">Methyltransferase</keyword>
<dbReference type="RefSeq" id="WP_047254905.1">
    <property type="nucleotide sequence ID" value="NZ_CAWMFK010000022.1"/>
</dbReference>
<dbReference type="GO" id="GO:0004851">
    <property type="term" value="F:uroporphyrin-III C-methyltransferase activity"/>
    <property type="evidence" value="ECO:0007669"/>
    <property type="project" value="UniProtKB-EC"/>
</dbReference>
<dbReference type="EC" id="2.1.1.107" evidence="4"/>
<keyword evidence="3" id="KW-1133">Transmembrane helix</keyword>
<feature type="compositionally biased region" description="Basic and acidic residues" evidence="2">
    <location>
        <begin position="1"/>
        <end position="21"/>
    </location>
</feature>
<dbReference type="InterPro" id="IPR007470">
    <property type="entry name" value="HemX"/>
</dbReference>
<evidence type="ECO:0000256" key="3">
    <source>
        <dbReference type="SAM" id="Phobius"/>
    </source>
</evidence>
<feature type="compositionally biased region" description="Basic and acidic residues" evidence="2">
    <location>
        <begin position="395"/>
        <end position="404"/>
    </location>
</feature>
<keyword evidence="3" id="KW-0812">Transmembrane</keyword>
<name>A0A9Q8Q1K1_9GAMM</name>
<feature type="region of interest" description="Disordered" evidence="2">
    <location>
        <begin position="1"/>
        <end position="33"/>
    </location>
</feature>
<dbReference type="PANTHER" id="PTHR38043:SF1">
    <property type="entry name" value="PROTEIN HEMX"/>
    <property type="match status" value="1"/>
</dbReference>
<keyword evidence="4" id="KW-0808">Transferase</keyword>
<organism evidence="4 5">
    <name type="scientific">Moellerella wisconsensis</name>
    <dbReference type="NCBI Taxonomy" id="158849"/>
    <lineage>
        <taxon>Bacteria</taxon>
        <taxon>Pseudomonadati</taxon>
        <taxon>Pseudomonadota</taxon>
        <taxon>Gammaproteobacteria</taxon>
        <taxon>Enterobacterales</taxon>
        <taxon>Morganellaceae</taxon>
        <taxon>Moellerella</taxon>
    </lineage>
</organism>
<evidence type="ECO:0000256" key="2">
    <source>
        <dbReference type="SAM" id="MobiDB-lite"/>
    </source>
</evidence>
<dbReference type="Proteomes" id="UP000829116">
    <property type="component" value="Chromosome"/>
</dbReference>
<dbReference type="NCBIfam" id="NF008173">
    <property type="entry name" value="PRK10920.1"/>
    <property type="match status" value="1"/>
</dbReference>
<dbReference type="PANTHER" id="PTHR38043">
    <property type="entry name" value="PROTEIN HEMX"/>
    <property type="match status" value="1"/>
</dbReference>
<evidence type="ECO:0000313" key="4">
    <source>
        <dbReference type="EMBL" id="UNH30582.1"/>
    </source>
</evidence>
<gene>
    <name evidence="4" type="primary">hemX</name>
    <name evidence="4" type="ORF">MNY72_14855</name>
</gene>
<sequence>MTEHNKSTETDNHKETTDIANEHTQSTSRTKKRSGLVGSAIAIAIIIIIGGGLYYTHQQNIQLANENNDLKQQMSDLIEQQKTEKMRLDDLLSAHSALNDKTSEYQRQLDRRMQELQAHVTALSSSDVKNWLIAQADFMVKMAGRKLWNDHDPVTAAVLLKSADSSLAEMNDPSLLDIRKSINNDISKLATINQVDYDGIILRLNQLSNEVDNLRVADIHRDDAMMDEDNGEVSGDISDWQQNLSRSWKSFTNNFITVRARDGSETPLLAPNQDIYLRENIRSQLLIAAQAVPRYQEQTYKQSLDQVSTWIRAYFDVDDPATKAFLSEVDTLLNQHIAVEMPDSLESQPKLEKVMQTRVRSLLAQASESVLPETKQPEAQPTEPQPSEKTPIEPSTEKSTDRLAKPTHSATQES</sequence>
<evidence type="ECO:0000313" key="5">
    <source>
        <dbReference type="Proteomes" id="UP000829116"/>
    </source>
</evidence>
<feature type="coiled-coil region" evidence="1">
    <location>
        <begin position="60"/>
        <end position="87"/>
    </location>
</feature>
<feature type="transmembrane region" description="Helical" evidence="3">
    <location>
        <begin position="35"/>
        <end position="55"/>
    </location>
</feature>
<dbReference type="AlphaFoldDB" id="A0A9Q8Q1K1"/>
<keyword evidence="3" id="KW-0472">Membrane</keyword>
<proteinExistence type="predicted"/>
<dbReference type="EMBL" id="CP093245">
    <property type="protein sequence ID" value="UNH30582.1"/>
    <property type="molecule type" value="Genomic_DNA"/>
</dbReference>
<evidence type="ECO:0000256" key="1">
    <source>
        <dbReference type="SAM" id="Coils"/>
    </source>
</evidence>
<protein>
    <submittedName>
        <fullName evidence="4">Uroporphyrinogen-III C-methyltransferase</fullName>
        <ecNumber evidence="4">2.1.1.107</ecNumber>
    </submittedName>
</protein>
<reference evidence="4" key="1">
    <citation type="submission" date="2022-03" db="EMBL/GenBank/DDBJ databases">
        <title>ESBL-producing Moellerella wisconsensis and Escherichia marmotae isolated from wild game meat.</title>
        <authorList>
            <person name="Biggel M."/>
        </authorList>
    </citation>
    <scope>NUCLEOTIDE SEQUENCE</scope>
    <source>
        <strain evidence="4">W51</strain>
    </source>
</reference>
<dbReference type="Pfam" id="PF04375">
    <property type="entry name" value="HemX"/>
    <property type="match status" value="1"/>
</dbReference>
<keyword evidence="1" id="KW-0175">Coiled coil</keyword>
<feature type="region of interest" description="Disordered" evidence="2">
    <location>
        <begin position="364"/>
        <end position="414"/>
    </location>
</feature>
<dbReference type="GO" id="GO:0032259">
    <property type="term" value="P:methylation"/>
    <property type="evidence" value="ECO:0007669"/>
    <property type="project" value="UniProtKB-KW"/>
</dbReference>